<feature type="compositionally biased region" description="Basic residues" evidence="7">
    <location>
        <begin position="340"/>
        <end position="352"/>
    </location>
</feature>
<dbReference type="InParanoid" id="A0A1D2VQ09"/>
<proteinExistence type="inferred from homology"/>
<dbReference type="PANTHER" id="PTHR13018">
    <property type="entry name" value="PROBABLE MEMBRANE PROTEIN DUF221-RELATED"/>
    <property type="match status" value="1"/>
</dbReference>
<evidence type="ECO:0000256" key="4">
    <source>
        <dbReference type="ARBA" id="ARBA00022692"/>
    </source>
</evidence>
<feature type="compositionally biased region" description="Basic and acidic residues" evidence="7">
    <location>
        <begin position="313"/>
        <end position="323"/>
    </location>
</feature>
<keyword evidence="13" id="KW-1185">Reference proteome</keyword>
<evidence type="ECO:0000256" key="7">
    <source>
        <dbReference type="SAM" id="MobiDB-lite"/>
    </source>
</evidence>
<dbReference type="AlphaFoldDB" id="A0A1D2VQ09"/>
<dbReference type="GeneID" id="30965949"/>
<dbReference type="Pfam" id="PF13967">
    <property type="entry name" value="RSN1_TM"/>
    <property type="match status" value="1"/>
</dbReference>
<dbReference type="Proteomes" id="UP000095038">
    <property type="component" value="Unassembled WGS sequence"/>
</dbReference>
<evidence type="ECO:0000259" key="11">
    <source>
        <dbReference type="Pfam" id="PF14703"/>
    </source>
</evidence>
<dbReference type="RefSeq" id="XP_020049995.1">
    <property type="nucleotide sequence ID" value="XM_020192313.1"/>
</dbReference>
<feature type="transmembrane region" description="Helical" evidence="8">
    <location>
        <begin position="750"/>
        <end position="767"/>
    </location>
</feature>
<keyword evidence="3" id="KW-0813">Transport</keyword>
<feature type="transmembrane region" description="Helical" evidence="8">
    <location>
        <begin position="536"/>
        <end position="561"/>
    </location>
</feature>
<name>A0A1D2VQ09_9ASCO</name>
<evidence type="ECO:0000256" key="1">
    <source>
        <dbReference type="ARBA" id="ARBA00004141"/>
    </source>
</evidence>
<dbReference type="OrthoDB" id="1689567at2759"/>
<dbReference type="InterPro" id="IPR027815">
    <property type="entry name" value="CSC1/OSCA1-like_cyt"/>
</dbReference>
<dbReference type="Pfam" id="PF02714">
    <property type="entry name" value="RSN1_7TM"/>
    <property type="match status" value="1"/>
</dbReference>
<keyword evidence="4 8" id="KW-0812">Transmembrane</keyword>
<feature type="domain" description="CSC1/OSCA1-like cytosolic" evidence="11">
    <location>
        <begin position="207"/>
        <end position="290"/>
    </location>
</feature>
<feature type="domain" description="CSC1/OSCA1-like cytosolic" evidence="11">
    <location>
        <begin position="410"/>
        <end position="523"/>
    </location>
</feature>
<dbReference type="EMBL" id="KV454475">
    <property type="protein sequence ID" value="ODV63688.1"/>
    <property type="molecule type" value="Genomic_DNA"/>
</dbReference>
<evidence type="ECO:0000256" key="5">
    <source>
        <dbReference type="ARBA" id="ARBA00022989"/>
    </source>
</evidence>
<gene>
    <name evidence="12" type="ORF">ASCRUDRAFT_73495</name>
</gene>
<evidence type="ECO:0000256" key="8">
    <source>
        <dbReference type="SAM" id="Phobius"/>
    </source>
</evidence>
<feature type="domain" description="CSC1/OSCA1-like N-terminal transmembrane" evidence="10">
    <location>
        <begin position="21"/>
        <end position="186"/>
    </location>
</feature>
<feature type="compositionally biased region" description="Polar residues" evidence="7">
    <location>
        <begin position="357"/>
        <end position="374"/>
    </location>
</feature>
<protein>
    <submittedName>
        <fullName evidence="12">DUF221-domain-containing protein</fullName>
    </submittedName>
</protein>
<feature type="transmembrane region" description="Helical" evidence="8">
    <location>
        <begin position="723"/>
        <end position="744"/>
    </location>
</feature>
<feature type="transmembrane region" description="Helical" evidence="8">
    <location>
        <begin position="166"/>
        <end position="185"/>
    </location>
</feature>
<feature type="transmembrane region" description="Helical" evidence="8">
    <location>
        <begin position="787"/>
        <end position="806"/>
    </location>
</feature>
<feature type="transmembrane region" description="Helical" evidence="8">
    <location>
        <begin position="812"/>
        <end position="830"/>
    </location>
</feature>
<evidence type="ECO:0000313" key="13">
    <source>
        <dbReference type="Proteomes" id="UP000095038"/>
    </source>
</evidence>
<evidence type="ECO:0000313" key="12">
    <source>
        <dbReference type="EMBL" id="ODV63688.1"/>
    </source>
</evidence>
<evidence type="ECO:0000256" key="3">
    <source>
        <dbReference type="ARBA" id="ARBA00022448"/>
    </source>
</evidence>
<keyword evidence="5 8" id="KW-1133">Transmembrane helix</keyword>
<feature type="domain" description="CSC1/OSCA1-like 7TM region" evidence="9">
    <location>
        <begin position="535"/>
        <end position="806"/>
    </location>
</feature>
<keyword evidence="6 8" id="KW-0472">Membrane</keyword>
<feature type="region of interest" description="Disordered" evidence="7">
    <location>
        <begin position="133"/>
        <end position="157"/>
    </location>
</feature>
<dbReference type="InterPro" id="IPR045122">
    <property type="entry name" value="Csc1-like"/>
</dbReference>
<comment type="subcellular location">
    <subcellularLocation>
        <location evidence="1">Membrane</location>
        <topology evidence="1">Multi-pass membrane protein</topology>
    </subcellularLocation>
</comment>
<dbReference type="GO" id="GO:0005886">
    <property type="term" value="C:plasma membrane"/>
    <property type="evidence" value="ECO:0007669"/>
    <property type="project" value="TreeGrafter"/>
</dbReference>
<feature type="region of interest" description="Disordered" evidence="7">
    <location>
        <begin position="309"/>
        <end position="374"/>
    </location>
</feature>
<evidence type="ECO:0000256" key="6">
    <source>
        <dbReference type="ARBA" id="ARBA00023136"/>
    </source>
</evidence>
<dbReference type="InterPro" id="IPR003864">
    <property type="entry name" value="CSC1/OSCA1-like_7TM"/>
</dbReference>
<evidence type="ECO:0000259" key="10">
    <source>
        <dbReference type="Pfam" id="PF13967"/>
    </source>
</evidence>
<feature type="transmembrane region" description="Helical" evidence="8">
    <location>
        <begin position="581"/>
        <end position="609"/>
    </location>
</feature>
<dbReference type="InterPro" id="IPR032880">
    <property type="entry name" value="CSC1/OSCA1-like_N"/>
</dbReference>
<reference evidence="13" key="1">
    <citation type="submission" date="2016-05" db="EMBL/GenBank/DDBJ databases">
        <title>Comparative genomics of biotechnologically important yeasts.</title>
        <authorList>
            <consortium name="DOE Joint Genome Institute"/>
            <person name="Riley R."/>
            <person name="Haridas S."/>
            <person name="Wolfe K.H."/>
            <person name="Lopes M.R."/>
            <person name="Hittinger C.T."/>
            <person name="Goker M."/>
            <person name="Salamov A."/>
            <person name="Wisecaver J."/>
            <person name="Long T.M."/>
            <person name="Aerts A.L."/>
            <person name="Barry K."/>
            <person name="Choi C."/>
            <person name="Clum A."/>
            <person name="Coughlan A.Y."/>
            <person name="Deshpande S."/>
            <person name="Douglass A.P."/>
            <person name="Hanson S.J."/>
            <person name="Klenk H.-P."/>
            <person name="Labutti K."/>
            <person name="Lapidus A."/>
            <person name="Lindquist E."/>
            <person name="Lipzen A."/>
            <person name="Meier-Kolthoff J.P."/>
            <person name="Ohm R.A."/>
            <person name="Otillar R.P."/>
            <person name="Pangilinan J."/>
            <person name="Peng Y."/>
            <person name="Rokas A."/>
            <person name="Rosa C.A."/>
            <person name="Scheuner C."/>
            <person name="Sibirny A.A."/>
            <person name="Slot J.C."/>
            <person name="Stielow J.B."/>
            <person name="Sun H."/>
            <person name="Kurtzman C.P."/>
            <person name="Blackwell M."/>
            <person name="Grigoriev I.V."/>
            <person name="Jeffries T.W."/>
        </authorList>
    </citation>
    <scope>NUCLEOTIDE SEQUENCE [LARGE SCALE GENOMIC DNA]</scope>
    <source>
        <strain evidence="13">DSM 1968</strain>
    </source>
</reference>
<feature type="transmembrane region" description="Helical" evidence="8">
    <location>
        <begin position="103"/>
        <end position="122"/>
    </location>
</feature>
<comment type="similarity">
    <text evidence="2">Belongs to the CSC1 (TC 1.A.17) family.</text>
</comment>
<accession>A0A1D2VQ09</accession>
<evidence type="ECO:0000256" key="2">
    <source>
        <dbReference type="ARBA" id="ARBA00007779"/>
    </source>
</evidence>
<feature type="transmembrane region" description="Helical" evidence="8">
    <location>
        <begin position="20"/>
        <end position="40"/>
    </location>
</feature>
<dbReference type="GO" id="GO:0005227">
    <property type="term" value="F:calcium-activated cation channel activity"/>
    <property type="evidence" value="ECO:0007669"/>
    <property type="project" value="InterPro"/>
</dbReference>
<feature type="transmembrane region" description="Helical" evidence="8">
    <location>
        <begin position="630"/>
        <end position="653"/>
    </location>
</feature>
<dbReference type="Pfam" id="PF14703">
    <property type="entry name" value="PHM7_cyt"/>
    <property type="match status" value="2"/>
</dbReference>
<evidence type="ECO:0000259" key="9">
    <source>
        <dbReference type="Pfam" id="PF02714"/>
    </source>
</evidence>
<sequence>MDDDDPFIPGLDPRKRPQTVFKTQLILSIFLGLTTFLIFCNLRSRWPQLYAVRTLRRNDIKPLPKNLFGWIKILYQIQDEDILAYAGLDAFVFLGFFKMAIKIFTTFSVLAICIISPIRLYYTGNYDRDDITWSTTGDGDDNQPHKPEDPDDPDDPDDPNNFSPYLWMYAVFSYIFTILVYYFLFDQTKKVVTIRQKYLGSQNSITDKTILINGIPKNLVNNKNLLKNHIEKLGIGKVNNISIVYNWNELKRLFDERNQLIRTLEVYYSKYLGLNISVYKYKNPSVTPKFYPDVISKLQLHSASQISINETNDSDHDNDHDHAINNNNSNSIANGDINNKRKKNPIKIKNKTKTNDLENQFLSPSQHPNNFQELNSSSSSIIYFNSTHNKNNIPNTTNITSLGNDSDALIIQTDDDNNHKKINDVNNLRKRNMKRPTIRLGFLGLFGKKVDAINYYAIQLKKIDSEIIKMRTNLDDFKPTNSAFITMDTVASAQMAAQAVLDPKVGQLIAKLAPSPNDIIWENFSKTYLRRIIQDYSITFIMVITSFTLVFPVSSIAALLNLKTITKFWPLLGHLIEKSKWATTIVTGILPPALFTLLNVLVPYFYLYLSTKQGFISNTKIELSSVSKNFYYIFFNLFFVFTFAGVASNYWSLLSDTTKIAYLLANSVKSLSLFYVDLILLQGIGMFPFKLLQIGDVFLMSISKLFYCKTPRDYRSIYYIPSVFDFGLILPQPILIFIIIVIYSIFSTKIVTAGLAYFILGFYVYKYQLMYSMVHPQHSTGQAWSMIFRRICIGLVIFELTMAGTLALENAYILAALQIPLIASTLMAYYRFEKDYFPLSNYIALRAIKSRPDNNNFDGVDENNNNYSSATSTPVNTISSRYYDNPNIHHTDSEQSLSTSDLTNFVQNSLHKKKSTLDEERDEFQQYNYPYLTDKLEGPWIGFDKDLIYVVDYKDSEFDNNDINVLDNVDHIDDHYMGETILKVKHQVAEWN</sequence>
<dbReference type="PANTHER" id="PTHR13018:SF5">
    <property type="entry name" value="RE44586P"/>
    <property type="match status" value="1"/>
</dbReference>
<feature type="transmembrane region" description="Helical" evidence="8">
    <location>
        <begin position="673"/>
        <end position="702"/>
    </location>
</feature>
<feature type="compositionally biased region" description="Low complexity" evidence="7">
    <location>
        <begin position="324"/>
        <end position="337"/>
    </location>
</feature>
<organism evidence="12 13">
    <name type="scientific">Ascoidea rubescens DSM 1968</name>
    <dbReference type="NCBI Taxonomy" id="1344418"/>
    <lineage>
        <taxon>Eukaryota</taxon>
        <taxon>Fungi</taxon>
        <taxon>Dikarya</taxon>
        <taxon>Ascomycota</taxon>
        <taxon>Saccharomycotina</taxon>
        <taxon>Saccharomycetes</taxon>
        <taxon>Ascoideaceae</taxon>
        <taxon>Ascoidea</taxon>
    </lineage>
</organism>